<protein>
    <submittedName>
        <fullName evidence="1">Uncharacterized protein</fullName>
    </submittedName>
</protein>
<evidence type="ECO:0000313" key="1">
    <source>
        <dbReference type="EMBL" id="NKC03586.1"/>
    </source>
</evidence>
<reference evidence="1 2" key="1">
    <citation type="submission" date="2020-03" db="EMBL/GenBank/DDBJ databases">
        <title>Whole genome sequencing of clinical and environmental type strains of Ochrobactrum.</title>
        <authorList>
            <person name="Dharne M."/>
        </authorList>
    </citation>
    <scope>NUCLEOTIDE SEQUENCE [LARGE SCALE GENOMIC DNA]</scope>
    <source>
        <strain evidence="1 2">CIP 109452</strain>
    </source>
</reference>
<dbReference type="EMBL" id="JAAVLN010000001">
    <property type="protein sequence ID" value="NKC03586.1"/>
    <property type="molecule type" value="Genomic_DNA"/>
</dbReference>
<proteinExistence type="predicted"/>
<keyword evidence="2" id="KW-1185">Reference proteome</keyword>
<dbReference type="Proteomes" id="UP000704467">
    <property type="component" value="Unassembled WGS sequence"/>
</dbReference>
<organism evidence="1 2">
    <name type="scientific">Brucella haematophila</name>
    <dbReference type="NCBI Taxonomy" id="419474"/>
    <lineage>
        <taxon>Bacteria</taxon>
        <taxon>Pseudomonadati</taxon>
        <taxon>Pseudomonadota</taxon>
        <taxon>Alphaproteobacteria</taxon>
        <taxon>Hyphomicrobiales</taxon>
        <taxon>Brucellaceae</taxon>
        <taxon>Brucella/Ochrobactrum group</taxon>
        <taxon>Brucella</taxon>
    </lineage>
</organism>
<comment type="caution">
    <text evidence="1">The sequence shown here is derived from an EMBL/GenBank/DDBJ whole genome shotgun (WGS) entry which is preliminary data.</text>
</comment>
<sequence length="48" mass="4794">MIAPGIAGSAGSGQKGVGGYAIRMEGGQSTLELHAGSDIQGMFSPTNW</sequence>
<evidence type="ECO:0000313" key="2">
    <source>
        <dbReference type="Proteomes" id="UP000704467"/>
    </source>
</evidence>
<accession>A0ABX1DLD0</accession>
<gene>
    <name evidence="1" type="ORF">HED55_10495</name>
</gene>
<name>A0ABX1DLD0_9HYPH</name>